<comment type="caution">
    <text evidence="1">The sequence shown here is derived from an EMBL/GenBank/DDBJ whole genome shotgun (WGS) entry which is preliminary data.</text>
</comment>
<organism evidence="1">
    <name type="scientific">marine sediment metagenome</name>
    <dbReference type="NCBI Taxonomy" id="412755"/>
    <lineage>
        <taxon>unclassified sequences</taxon>
        <taxon>metagenomes</taxon>
        <taxon>ecological metagenomes</taxon>
    </lineage>
</organism>
<sequence>MKCPKCGEELEAALNREQVKDTDYVEVELSCVNDHCYFFRIREDDLIEC</sequence>
<reference evidence="1" key="1">
    <citation type="journal article" date="2014" name="Front. Microbiol.">
        <title>High frequency of phylogenetically diverse reductive dehalogenase-homologous genes in deep subseafloor sedimentary metagenomes.</title>
        <authorList>
            <person name="Kawai M."/>
            <person name="Futagami T."/>
            <person name="Toyoda A."/>
            <person name="Takaki Y."/>
            <person name="Nishi S."/>
            <person name="Hori S."/>
            <person name="Arai W."/>
            <person name="Tsubouchi T."/>
            <person name="Morono Y."/>
            <person name="Uchiyama I."/>
            <person name="Ito T."/>
            <person name="Fujiyama A."/>
            <person name="Inagaki F."/>
            <person name="Takami H."/>
        </authorList>
    </citation>
    <scope>NUCLEOTIDE SEQUENCE</scope>
    <source>
        <strain evidence="1">Expedition CK06-06</strain>
    </source>
</reference>
<dbReference type="EMBL" id="BARU01021856">
    <property type="protein sequence ID" value="GAH50102.1"/>
    <property type="molecule type" value="Genomic_DNA"/>
</dbReference>
<proteinExistence type="predicted"/>
<dbReference type="AlphaFoldDB" id="X1FYN6"/>
<protein>
    <submittedName>
        <fullName evidence="1">Uncharacterized protein</fullName>
    </submittedName>
</protein>
<name>X1FYN6_9ZZZZ</name>
<accession>X1FYN6</accession>
<evidence type="ECO:0000313" key="1">
    <source>
        <dbReference type="EMBL" id="GAH50102.1"/>
    </source>
</evidence>
<gene>
    <name evidence="1" type="ORF">S03H2_35698</name>
</gene>